<evidence type="ECO:0000313" key="1">
    <source>
        <dbReference type="EMBL" id="RDK86984.1"/>
    </source>
</evidence>
<dbReference type="EMBL" id="QRAO01000002">
    <property type="protein sequence ID" value="RDK86984.1"/>
    <property type="molecule type" value="Genomic_DNA"/>
</dbReference>
<dbReference type="OrthoDB" id="1437355at2"/>
<organism evidence="1 2">
    <name type="scientific">Marinirhabdus gelatinilytica</name>
    <dbReference type="NCBI Taxonomy" id="1703343"/>
    <lineage>
        <taxon>Bacteria</taxon>
        <taxon>Pseudomonadati</taxon>
        <taxon>Bacteroidota</taxon>
        <taxon>Flavobacteriia</taxon>
        <taxon>Flavobacteriales</taxon>
        <taxon>Flavobacteriaceae</taxon>
    </lineage>
</organism>
<protein>
    <submittedName>
        <fullName evidence="1">Uncharacterized protein</fullName>
    </submittedName>
</protein>
<comment type="caution">
    <text evidence="1">The sequence shown here is derived from an EMBL/GenBank/DDBJ whole genome shotgun (WGS) entry which is preliminary data.</text>
</comment>
<evidence type="ECO:0000313" key="2">
    <source>
        <dbReference type="Proteomes" id="UP000255317"/>
    </source>
</evidence>
<proteinExistence type="predicted"/>
<dbReference type="RefSeq" id="WP_115123200.1">
    <property type="nucleotide sequence ID" value="NZ_QRAO01000002.1"/>
</dbReference>
<accession>A0A370QF38</accession>
<sequence length="148" mass="17071">MKKWIIICSISYCLSSCSYLTQFYIYNNSEDTLQIVYKTKRTQLDKPFVTAPKLFKFKNYKKVKNEIANPQAITKRDSLTLHATLIPKQALWVGVDVNFSLKYDGEILSENLEYLHIIKNGDTTTYTSSNIAQKFHTYTSDHVGIAIE</sequence>
<dbReference type="Proteomes" id="UP000255317">
    <property type="component" value="Unassembled WGS sequence"/>
</dbReference>
<name>A0A370QF38_9FLAO</name>
<gene>
    <name evidence="1" type="ORF">C8D94_102162</name>
</gene>
<reference evidence="1 2" key="1">
    <citation type="submission" date="2018-07" db="EMBL/GenBank/DDBJ databases">
        <title>Genomic Encyclopedia of Type Strains, Phase IV (KMG-IV): sequencing the most valuable type-strain genomes for metagenomic binning, comparative biology and taxonomic classification.</title>
        <authorList>
            <person name="Goeker M."/>
        </authorList>
    </citation>
    <scope>NUCLEOTIDE SEQUENCE [LARGE SCALE GENOMIC DNA]</scope>
    <source>
        <strain evidence="1 2">DSM 101478</strain>
    </source>
</reference>
<keyword evidence="2" id="KW-1185">Reference proteome</keyword>
<dbReference type="AlphaFoldDB" id="A0A370QF38"/>